<organism evidence="2 3">
    <name type="scientific">Nocardioides endophyticus</name>
    <dbReference type="NCBI Taxonomy" id="1353775"/>
    <lineage>
        <taxon>Bacteria</taxon>
        <taxon>Bacillati</taxon>
        <taxon>Actinomycetota</taxon>
        <taxon>Actinomycetes</taxon>
        <taxon>Propionibacteriales</taxon>
        <taxon>Nocardioidaceae</taxon>
        <taxon>Nocardioides</taxon>
    </lineage>
</organism>
<evidence type="ECO:0000256" key="1">
    <source>
        <dbReference type="SAM" id="SignalP"/>
    </source>
</evidence>
<dbReference type="SUPFAM" id="SSF49452">
    <property type="entry name" value="Starch-binding domain-like"/>
    <property type="match status" value="1"/>
</dbReference>
<evidence type="ECO:0008006" key="4">
    <source>
        <dbReference type="Google" id="ProtNLM"/>
    </source>
</evidence>
<dbReference type="PROSITE" id="PS51318">
    <property type="entry name" value="TAT"/>
    <property type="match status" value="1"/>
</dbReference>
<proteinExistence type="predicted"/>
<reference evidence="3" key="1">
    <citation type="journal article" date="2019" name="Int. J. Syst. Evol. Microbiol.">
        <title>The Global Catalogue of Microorganisms (GCM) 10K type strain sequencing project: providing services to taxonomists for standard genome sequencing and annotation.</title>
        <authorList>
            <consortium name="The Broad Institute Genomics Platform"/>
            <consortium name="The Broad Institute Genome Sequencing Center for Infectious Disease"/>
            <person name="Wu L."/>
            <person name="Ma J."/>
        </authorList>
    </citation>
    <scope>NUCLEOTIDE SEQUENCE [LARGE SCALE GENOMIC DNA]</scope>
    <source>
        <strain evidence="3">JCM 18532</strain>
    </source>
</reference>
<dbReference type="EMBL" id="BAABKN010000014">
    <property type="protein sequence ID" value="GAA4739154.1"/>
    <property type="molecule type" value="Genomic_DNA"/>
</dbReference>
<dbReference type="Proteomes" id="UP001499882">
    <property type="component" value="Unassembled WGS sequence"/>
</dbReference>
<keyword evidence="3" id="KW-1185">Reference proteome</keyword>
<dbReference type="RefSeq" id="WP_345527054.1">
    <property type="nucleotide sequence ID" value="NZ_BAABKN010000014.1"/>
</dbReference>
<dbReference type="InterPro" id="IPR006311">
    <property type="entry name" value="TAT_signal"/>
</dbReference>
<feature type="chain" id="PRO_5046535125" description="Carboxypeptidase regulatory-like domain-containing protein" evidence="1">
    <location>
        <begin position="29"/>
        <end position="573"/>
    </location>
</feature>
<accession>A0ABP8YUX7</accession>
<dbReference type="InterPro" id="IPR013784">
    <property type="entry name" value="Carb-bd-like_fold"/>
</dbReference>
<keyword evidence="1" id="KW-0732">Signal</keyword>
<sequence length="573" mass="60712">MRHLRTLLATLLATALVAAMTASLPAAQATLAPGSISGTVVVPPGYDPRDVQVGITHAGAPFQRLATAWADVDGHFLLPDVPVGDYHVFFGTYERDLNVWQGQPAWWTSPGVVTGTCCADAGLSSTGIVTVESSTDHDLGSSPLLTHLPIHSVSGTLIPPPGHQSTGTEVELWYFSDGAYNRWGGWNRVPGIPSHVVGPDGAYSFDVLRGYWTFESYALRVVDPSHTYAFSFANGGIDASTPGTSGDFGAGAAGLIRVPATNTDVELGSHQLKLPIDGTGTVAIAGTMPGDPTRAEWGRTLTAVTDVTWDKPSVSTGFQWYRNGQAVDGATAATYDLDTIEDGFETQFSVRAVPTGHWAVEVPIESASVTVENTTPFNRVLPPVAGDAVVGRALLASPGRWTPTLTKPDGTSAYTHTYQWFRGDSPITGATNRLYVATAADFGARLQVRVTADYLNVDGSEFAAPAAVFSAATAAVRAPAALGLKVSKAKRPRRAPQPRTTIAVTARVLGSPSAGRVRILDGWKVLRTLQLKKGRASVTLRLGKGRHVLTAVYVPTALVFHGSSPTRIWKVRR</sequence>
<evidence type="ECO:0000313" key="2">
    <source>
        <dbReference type="EMBL" id="GAA4739154.1"/>
    </source>
</evidence>
<name>A0ABP8YUX7_9ACTN</name>
<evidence type="ECO:0000313" key="3">
    <source>
        <dbReference type="Proteomes" id="UP001499882"/>
    </source>
</evidence>
<dbReference type="Gene3D" id="2.60.40.2700">
    <property type="match status" value="2"/>
</dbReference>
<protein>
    <recommendedName>
        <fullName evidence="4">Carboxypeptidase regulatory-like domain-containing protein</fullName>
    </recommendedName>
</protein>
<feature type="signal peptide" evidence="1">
    <location>
        <begin position="1"/>
        <end position="28"/>
    </location>
</feature>
<comment type="caution">
    <text evidence="2">The sequence shown here is derived from an EMBL/GenBank/DDBJ whole genome shotgun (WGS) entry which is preliminary data.</text>
</comment>
<gene>
    <name evidence="2" type="ORF">GCM10023350_24450</name>
</gene>